<evidence type="ECO:0000313" key="3">
    <source>
        <dbReference type="Proteomes" id="UP000183529"/>
    </source>
</evidence>
<comment type="caution">
    <text evidence="2">The sequence shown here is derived from an EMBL/GenBank/DDBJ whole genome shotgun (WGS) entry which is preliminary data.</text>
</comment>
<dbReference type="AlphaFoldDB" id="A0AAQ1JU66"/>
<dbReference type="EMBL" id="FNZM01000007">
    <property type="protein sequence ID" value="SEJ66891.1"/>
    <property type="molecule type" value="Genomic_DNA"/>
</dbReference>
<evidence type="ECO:0000313" key="1">
    <source>
        <dbReference type="EMBL" id="PXX17026.1"/>
    </source>
</evidence>
<reference evidence="1 4" key="2">
    <citation type="submission" date="2018-05" db="EMBL/GenBank/DDBJ databases">
        <title>Genomic Encyclopedia of Type Strains, Phase IV (KMG-V): Genome sequencing to study the core and pangenomes of soil and plant-associated prokaryotes.</title>
        <authorList>
            <person name="Whitman W."/>
        </authorList>
    </citation>
    <scope>NUCLEOTIDE SEQUENCE [LARGE SCALE GENOMIC DNA]</scope>
    <source>
        <strain evidence="1 4">SIr-6563</strain>
    </source>
</reference>
<evidence type="ECO:0000313" key="4">
    <source>
        <dbReference type="Proteomes" id="UP000247515"/>
    </source>
</evidence>
<name>A0AAQ1JU66_9BURK</name>
<dbReference type="Proteomes" id="UP000183529">
    <property type="component" value="Unassembled WGS sequence"/>
</dbReference>
<sequence length="46" mass="5570">MFRSFLTTPEMLLLLSDEPEQIEFETFEPPRERGLFARLLRLTGWR</sequence>
<reference evidence="2 3" key="1">
    <citation type="submission" date="2016-10" db="EMBL/GenBank/DDBJ databases">
        <authorList>
            <person name="Varghese N."/>
            <person name="Submissions S."/>
        </authorList>
    </citation>
    <scope>NUCLEOTIDE SEQUENCE [LARGE SCALE GENOMIC DNA]</scope>
    <source>
        <strain evidence="2 3">LMG 22274</strain>
    </source>
</reference>
<dbReference type="GeneID" id="61306764"/>
<keyword evidence="4" id="KW-1185">Reference proteome</keyword>
<dbReference type="EMBL" id="QJJV01000007">
    <property type="protein sequence ID" value="PXX17026.1"/>
    <property type="molecule type" value="Genomic_DNA"/>
</dbReference>
<proteinExistence type="predicted"/>
<protein>
    <submittedName>
        <fullName evidence="2">Uncharacterized protein</fullName>
    </submittedName>
</protein>
<evidence type="ECO:0000313" key="2">
    <source>
        <dbReference type="EMBL" id="SEJ66891.1"/>
    </source>
</evidence>
<dbReference type="RefSeq" id="WP_156773838.1">
    <property type="nucleotide sequence ID" value="NZ_CADFGN010000008.1"/>
</dbReference>
<organism evidence="2 3">
    <name type="scientific">Paraburkholderia tropica</name>
    <dbReference type="NCBI Taxonomy" id="92647"/>
    <lineage>
        <taxon>Bacteria</taxon>
        <taxon>Pseudomonadati</taxon>
        <taxon>Pseudomonadota</taxon>
        <taxon>Betaproteobacteria</taxon>
        <taxon>Burkholderiales</taxon>
        <taxon>Burkholderiaceae</taxon>
        <taxon>Paraburkholderia</taxon>
    </lineage>
</organism>
<dbReference type="Proteomes" id="UP000247515">
    <property type="component" value="Unassembled WGS sequence"/>
</dbReference>
<accession>A0AAQ1JU66</accession>
<gene>
    <name evidence="1" type="ORF">C7400_107235</name>
    <name evidence="2" type="ORF">SAMN05216550_10779</name>
</gene>